<dbReference type="STRING" id="550983.A4R26_04715"/>
<sequence length="94" mass="10701">MARNLKIKLAVYVSFNNALSTYREGVFQTQQPNEEIDYHQFGFDNKGLPIISESDKNKQCICRLADALANFVGTTRQLSNYLIKALLKFKGLNI</sequence>
<accession>A0A1V9FDK8</accession>
<protein>
    <submittedName>
        <fullName evidence="1">Uncharacterized protein</fullName>
    </submittedName>
</protein>
<dbReference type="AlphaFoldDB" id="A0A1V9FDK8"/>
<organism evidence="1 2">
    <name type="scientific">Niastella populi</name>
    <dbReference type="NCBI Taxonomy" id="550983"/>
    <lineage>
        <taxon>Bacteria</taxon>
        <taxon>Pseudomonadati</taxon>
        <taxon>Bacteroidota</taxon>
        <taxon>Chitinophagia</taxon>
        <taxon>Chitinophagales</taxon>
        <taxon>Chitinophagaceae</taxon>
        <taxon>Niastella</taxon>
    </lineage>
</organism>
<dbReference type="Proteomes" id="UP000192276">
    <property type="component" value="Unassembled WGS sequence"/>
</dbReference>
<name>A0A1V9FDK8_9BACT</name>
<evidence type="ECO:0000313" key="1">
    <source>
        <dbReference type="EMBL" id="OQP56464.1"/>
    </source>
</evidence>
<evidence type="ECO:0000313" key="2">
    <source>
        <dbReference type="Proteomes" id="UP000192276"/>
    </source>
</evidence>
<reference evidence="2" key="1">
    <citation type="submission" date="2016-04" db="EMBL/GenBank/DDBJ databases">
        <authorList>
            <person name="Chen L."/>
            <person name="Zhuang W."/>
            <person name="Wang G."/>
        </authorList>
    </citation>
    <scope>NUCLEOTIDE SEQUENCE [LARGE SCALE GENOMIC DNA]</scope>
    <source>
        <strain evidence="2">208</strain>
    </source>
</reference>
<keyword evidence="2" id="KW-1185">Reference proteome</keyword>
<dbReference type="EMBL" id="LWBP01000199">
    <property type="protein sequence ID" value="OQP56464.1"/>
    <property type="molecule type" value="Genomic_DNA"/>
</dbReference>
<proteinExistence type="predicted"/>
<comment type="caution">
    <text evidence="1">The sequence shown here is derived from an EMBL/GenBank/DDBJ whole genome shotgun (WGS) entry which is preliminary data.</text>
</comment>
<gene>
    <name evidence="1" type="ORF">A4R26_04715</name>
</gene>